<reference evidence="2" key="1">
    <citation type="journal article" date="2023" name="Mol. Phylogenet. Evol.">
        <title>Genome-scale phylogeny and comparative genomics of the fungal order Sordariales.</title>
        <authorList>
            <person name="Hensen N."/>
            <person name="Bonometti L."/>
            <person name="Westerberg I."/>
            <person name="Brannstrom I.O."/>
            <person name="Guillou S."/>
            <person name="Cros-Aarteil S."/>
            <person name="Calhoun S."/>
            <person name="Haridas S."/>
            <person name="Kuo A."/>
            <person name="Mondo S."/>
            <person name="Pangilinan J."/>
            <person name="Riley R."/>
            <person name="LaButti K."/>
            <person name="Andreopoulos B."/>
            <person name="Lipzen A."/>
            <person name="Chen C."/>
            <person name="Yan M."/>
            <person name="Daum C."/>
            <person name="Ng V."/>
            <person name="Clum A."/>
            <person name="Steindorff A."/>
            <person name="Ohm R.A."/>
            <person name="Martin F."/>
            <person name="Silar P."/>
            <person name="Natvig D.O."/>
            <person name="Lalanne C."/>
            <person name="Gautier V."/>
            <person name="Ament-Velasquez S.L."/>
            <person name="Kruys A."/>
            <person name="Hutchinson M.I."/>
            <person name="Powell A.J."/>
            <person name="Barry K."/>
            <person name="Miller A.N."/>
            <person name="Grigoriev I.V."/>
            <person name="Debuchy R."/>
            <person name="Gladieux P."/>
            <person name="Hiltunen Thoren M."/>
            <person name="Johannesson H."/>
        </authorList>
    </citation>
    <scope>NUCLEOTIDE SEQUENCE [LARGE SCALE GENOMIC DNA]</scope>
    <source>
        <strain evidence="2">CBS 340.73</strain>
    </source>
</reference>
<gene>
    <name evidence="1" type="ORF">QBC46DRAFT_407680</name>
</gene>
<organism evidence="1 2">
    <name type="scientific">Diplogelasinospora grovesii</name>
    <dbReference type="NCBI Taxonomy" id="303347"/>
    <lineage>
        <taxon>Eukaryota</taxon>
        <taxon>Fungi</taxon>
        <taxon>Dikarya</taxon>
        <taxon>Ascomycota</taxon>
        <taxon>Pezizomycotina</taxon>
        <taxon>Sordariomycetes</taxon>
        <taxon>Sordariomycetidae</taxon>
        <taxon>Sordariales</taxon>
        <taxon>Diplogelasinosporaceae</taxon>
        <taxon>Diplogelasinospora</taxon>
    </lineage>
</organism>
<dbReference type="PANTHER" id="PTHR37535:SF3">
    <property type="entry name" value="FLUG DOMAIN-CONTAINING PROTEIN"/>
    <property type="match status" value="1"/>
</dbReference>
<evidence type="ECO:0000313" key="2">
    <source>
        <dbReference type="Proteomes" id="UP001303473"/>
    </source>
</evidence>
<proteinExistence type="predicted"/>
<evidence type="ECO:0000313" key="1">
    <source>
        <dbReference type="EMBL" id="KAK3940983.1"/>
    </source>
</evidence>
<dbReference type="PANTHER" id="PTHR37535">
    <property type="entry name" value="FLUG DOMAIN PROTEIN"/>
    <property type="match status" value="1"/>
</dbReference>
<dbReference type="InterPro" id="IPR021842">
    <property type="entry name" value="DUF3435"/>
</dbReference>
<keyword evidence="2" id="KW-1185">Reference proteome</keyword>
<dbReference type="AlphaFoldDB" id="A0AAN6S5Q3"/>
<accession>A0AAN6S5Q3</accession>
<protein>
    <submittedName>
        <fullName evidence="1">Uncharacterized protein</fullName>
    </submittedName>
</protein>
<sequence>MDSKYEEEGPVLANRNDSVKKIIRTKERKWIKFCDVLIKERRLIDPAADPVDTDEFLKKCHALTFKAYLYWRCKNSRIKKELSIITYWKVLSIFYSDKCAIWMDGKILFNIENDVFAHEILRTEIALALIITGATATQLSALIEKLCYKDVKFYVFPPTLSSKRARIGMVVTLRKTKRTAGKLKPKKYGFHEEDTLLRHEEDTLLRNPILYMLSLTFADGAFKNDFKSLEDIYDLNVLTG</sequence>
<comment type="caution">
    <text evidence="1">The sequence shown here is derived from an EMBL/GenBank/DDBJ whole genome shotgun (WGS) entry which is preliminary data.</text>
</comment>
<name>A0AAN6S5Q3_9PEZI</name>
<dbReference type="Proteomes" id="UP001303473">
    <property type="component" value="Unassembled WGS sequence"/>
</dbReference>
<dbReference type="EMBL" id="MU853788">
    <property type="protein sequence ID" value="KAK3940983.1"/>
    <property type="molecule type" value="Genomic_DNA"/>
</dbReference>
<dbReference type="Pfam" id="PF11917">
    <property type="entry name" value="DUF3435"/>
    <property type="match status" value="1"/>
</dbReference>